<gene>
    <name evidence="2" type="ORF">RUN39_v1_640027</name>
</gene>
<dbReference type="PATRIC" id="fig|305.106.peg.5029"/>
<dbReference type="EMBL" id="LN899819">
    <property type="protein sequence ID" value="CUV13829.1"/>
    <property type="molecule type" value="Genomic_DNA"/>
</dbReference>
<accession>A0A0S4TVE7</accession>
<dbReference type="AlphaFoldDB" id="A0A0S4TVE7"/>
<dbReference type="InterPro" id="IPR003497">
    <property type="entry name" value="BRO_N_domain"/>
</dbReference>
<dbReference type="SMART" id="SM01040">
    <property type="entry name" value="Bro-N"/>
    <property type="match status" value="1"/>
</dbReference>
<sequence length="184" mass="20475">MQSLPETAVLVFEDTEFDVVDVRNVPWLRGMQIAYALGYQNPRQDIKNLFDRNADEFTEEMAQVVELNTAGGRQPVRIFSPRGCYLLGMLARTERAKAFRRWVLDVLEGRQLPRKVATLTVPQHLAALRYRGALVCELGAATSLPIAQELHANLLHVSRLLGMSTQPLAKLAPVASQQNLPGVA</sequence>
<dbReference type="PROSITE" id="PS51750">
    <property type="entry name" value="BRO_N"/>
    <property type="match status" value="1"/>
</dbReference>
<name>A0A0S4TVE7_RALSL</name>
<reference evidence="2" key="1">
    <citation type="submission" date="2015-10" db="EMBL/GenBank/DDBJ databases">
        <authorList>
            <person name="Gilbert D.G."/>
        </authorList>
    </citation>
    <scope>NUCLEOTIDE SEQUENCE</scope>
    <source>
        <strain evidence="2">Phyl III-seqv23</strain>
    </source>
</reference>
<dbReference type="Pfam" id="PF02498">
    <property type="entry name" value="Bro-N"/>
    <property type="match status" value="1"/>
</dbReference>
<protein>
    <submittedName>
        <fullName evidence="2">Phage Rha protein</fullName>
    </submittedName>
</protein>
<evidence type="ECO:0000259" key="1">
    <source>
        <dbReference type="PROSITE" id="PS51750"/>
    </source>
</evidence>
<organism evidence="2">
    <name type="scientific">Ralstonia solanacearum</name>
    <name type="common">Pseudomonas solanacearum</name>
    <dbReference type="NCBI Taxonomy" id="305"/>
    <lineage>
        <taxon>Bacteria</taxon>
        <taxon>Pseudomonadati</taxon>
        <taxon>Pseudomonadota</taxon>
        <taxon>Betaproteobacteria</taxon>
        <taxon>Burkholderiales</taxon>
        <taxon>Burkholderiaceae</taxon>
        <taxon>Ralstonia</taxon>
        <taxon>Ralstonia solanacearum species complex</taxon>
    </lineage>
</organism>
<evidence type="ECO:0000313" key="2">
    <source>
        <dbReference type="EMBL" id="CUV13829.1"/>
    </source>
</evidence>
<proteinExistence type="predicted"/>
<feature type="domain" description="Bro-N" evidence="1">
    <location>
        <begin position="1"/>
        <end position="119"/>
    </location>
</feature>